<comment type="similarity">
    <text evidence="1">Belongs to the peptidase C2 family.</text>
</comment>
<feature type="region of interest" description="Disordered" evidence="2">
    <location>
        <begin position="214"/>
        <end position="233"/>
    </location>
</feature>
<evidence type="ECO:0000313" key="4">
    <source>
        <dbReference type="Proteomes" id="UP001434883"/>
    </source>
</evidence>
<dbReference type="InterPro" id="IPR038765">
    <property type="entry name" value="Papain-like_cys_pep_sf"/>
</dbReference>
<proteinExistence type="inferred from homology"/>
<evidence type="ECO:0000256" key="1">
    <source>
        <dbReference type="ARBA" id="ARBA00007623"/>
    </source>
</evidence>
<dbReference type="PANTHER" id="PTHR10183">
    <property type="entry name" value="CALPAIN"/>
    <property type="match status" value="1"/>
</dbReference>
<dbReference type="PANTHER" id="PTHR10183:SF382">
    <property type="entry name" value="CALPAIN-15"/>
    <property type="match status" value="1"/>
</dbReference>
<comment type="caution">
    <text evidence="3">The sequence shown here is derived from an EMBL/GenBank/DDBJ whole genome shotgun (WGS) entry which is preliminary data.</text>
</comment>
<dbReference type="SUPFAM" id="SSF54001">
    <property type="entry name" value="Cysteine proteinases"/>
    <property type="match status" value="1"/>
</dbReference>
<organism evidence="3 4">
    <name type="scientific">Xenoophorus captivus</name>
    <dbReference type="NCBI Taxonomy" id="1517983"/>
    <lineage>
        <taxon>Eukaryota</taxon>
        <taxon>Metazoa</taxon>
        <taxon>Chordata</taxon>
        <taxon>Craniata</taxon>
        <taxon>Vertebrata</taxon>
        <taxon>Euteleostomi</taxon>
        <taxon>Actinopterygii</taxon>
        <taxon>Neopterygii</taxon>
        <taxon>Teleostei</taxon>
        <taxon>Neoteleostei</taxon>
        <taxon>Acanthomorphata</taxon>
        <taxon>Ovalentaria</taxon>
        <taxon>Atherinomorphae</taxon>
        <taxon>Cyprinodontiformes</taxon>
        <taxon>Goodeidae</taxon>
        <taxon>Xenoophorus</taxon>
    </lineage>
</organism>
<evidence type="ECO:0000313" key="3">
    <source>
        <dbReference type="EMBL" id="MEQ2198603.1"/>
    </source>
</evidence>
<dbReference type="Proteomes" id="UP001434883">
    <property type="component" value="Unassembled WGS sequence"/>
</dbReference>
<gene>
    <name evidence="3" type="ORF">XENOCAPTIV_015309</name>
</gene>
<dbReference type="EMBL" id="JAHRIN010019975">
    <property type="protein sequence ID" value="MEQ2198603.1"/>
    <property type="molecule type" value="Genomic_DNA"/>
</dbReference>
<name>A0ABV0QRZ1_9TELE</name>
<keyword evidence="4" id="KW-1185">Reference proteome</keyword>
<protein>
    <submittedName>
        <fullName evidence="3">Uncharacterized protein</fullName>
    </submittedName>
</protein>
<sequence length="233" mass="25785">MGASCGGGNMKVDDLEYESLGLRPRHAYSVLDVRDVDGHRYFDSVDICKIHPDWQEVRIPGVFPPGSDVPVTVVSMTVLERTAVEMVLFQRGKSHLLDLCVLLFRVAYDSSGSLTLGRLLAHSRRSVRRFVGCDVMLEPGEYAVCCCAFNHWNSSAAEDAGPNTGSVKSPDPDRMSLHFYSKQPDLRIRITDKPLLFISSGFWWTRSSGLHPGGLQLQTGDGGAGNGRQRHHR</sequence>
<evidence type="ECO:0000256" key="2">
    <source>
        <dbReference type="SAM" id="MobiDB-lite"/>
    </source>
</evidence>
<reference evidence="3 4" key="1">
    <citation type="submission" date="2021-06" db="EMBL/GenBank/DDBJ databases">
        <authorList>
            <person name="Palmer J.M."/>
        </authorList>
    </citation>
    <scope>NUCLEOTIDE SEQUENCE [LARGE SCALE GENOMIC DNA]</scope>
    <source>
        <strain evidence="3 4">XC_2019</strain>
        <tissue evidence="3">Muscle</tissue>
    </source>
</reference>
<dbReference type="InterPro" id="IPR022684">
    <property type="entry name" value="Calpain_cysteine_protease"/>
</dbReference>
<accession>A0ABV0QRZ1</accession>